<keyword evidence="1" id="KW-1133">Transmembrane helix</keyword>
<dbReference type="Proteomes" id="UP000032141">
    <property type="component" value="Chromosome C2"/>
</dbReference>
<organism evidence="2 3">
    <name type="scientific">Brassica oleracea var. oleracea</name>
    <dbReference type="NCBI Taxonomy" id="109376"/>
    <lineage>
        <taxon>Eukaryota</taxon>
        <taxon>Viridiplantae</taxon>
        <taxon>Streptophyta</taxon>
        <taxon>Embryophyta</taxon>
        <taxon>Tracheophyta</taxon>
        <taxon>Spermatophyta</taxon>
        <taxon>Magnoliopsida</taxon>
        <taxon>eudicotyledons</taxon>
        <taxon>Gunneridae</taxon>
        <taxon>Pentapetalae</taxon>
        <taxon>rosids</taxon>
        <taxon>malvids</taxon>
        <taxon>Brassicales</taxon>
        <taxon>Brassicaceae</taxon>
        <taxon>Brassiceae</taxon>
        <taxon>Brassica</taxon>
    </lineage>
</organism>
<evidence type="ECO:0000313" key="3">
    <source>
        <dbReference type="Proteomes" id="UP000032141"/>
    </source>
</evidence>
<accession>A0A0D3ARP0</accession>
<dbReference type="EnsemblPlants" id="Bo2g095170.1">
    <property type="protein sequence ID" value="Bo2g095170.1"/>
    <property type="gene ID" value="Bo2g095170"/>
</dbReference>
<evidence type="ECO:0000256" key="1">
    <source>
        <dbReference type="SAM" id="Phobius"/>
    </source>
</evidence>
<protein>
    <submittedName>
        <fullName evidence="2">Uncharacterized protein</fullName>
    </submittedName>
</protein>
<proteinExistence type="predicted"/>
<name>A0A0D3ARP0_BRAOL</name>
<dbReference type="AlphaFoldDB" id="A0A0D3ARP0"/>
<reference evidence="2" key="2">
    <citation type="submission" date="2015-03" db="UniProtKB">
        <authorList>
            <consortium name="EnsemblPlants"/>
        </authorList>
    </citation>
    <scope>IDENTIFICATION</scope>
</reference>
<evidence type="ECO:0000313" key="2">
    <source>
        <dbReference type="EnsemblPlants" id="Bo2g095170.1"/>
    </source>
</evidence>
<feature type="transmembrane region" description="Helical" evidence="1">
    <location>
        <begin position="34"/>
        <end position="54"/>
    </location>
</feature>
<keyword evidence="3" id="KW-1185">Reference proteome</keyword>
<dbReference type="HOGENOM" id="CLU_1167264_0_0_1"/>
<sequence length="238" mass="25806">MLVSLARPTLLVSDLTAAAQSPGVLRRFWSDGEVVAARGVVLVVLFPGSVVLVLHGAVVCRGLMCGVSSSGSQHRNAWRNAWREGEVSRLVIVSFFSPCGSALQQALPRAGSGPLGLSSVGFVVAPVQISFNHLLENVSLCLSGSSNRRPGVRHSTFESLRLGRSSQSIASGFLHFWDSLNFKKDMEFVGITVLFLDEKINDHSFLIRFISLTIIDEVITGAPEINLLSRLDRSTIFK</sequence>
<dbReference type="Gramene" id="Bo2g095170.1">
    <property type="protein sequence ID" value="Bo2g095170.1"/>
    <property type="gene ID" value="Bo2g095170"/>
</dbReference>
<reference evidence="2 3" key="1">
    <citation type="journal article" date="2014" name="Genome Biol.">
        <title>Transcriptome and methylome profiling reveals relics of genome dominance in the mesopolyploid Brassica oleracea.</title>
        <authorList>
            <person name="Parkin I.A."/>
            <person name="Koh C."/>
            <person name="Tang H."/>
            <person name="Robinson S.J."/>
            <person name="Kagale S."/>
            <person name="Clarke W.E."/>
            <person name="Town C.D."/>
            <person name="Nixon J."/>
            <person name="Krishnakumar V."/>
            <person name="Bidwell S.L."/>
            <person name="Denoeud F."/>
            <person name="Belcram H."/>
            <person name="Links M.G."/>
            <person name="Just J."/>
            <person name="Clarke C."/>
            <person name="Bender T."/>
            <person name="Huebert T."/>
            <person name="Mason A.S."/>
            <person name="Pires J.C."/>
            <person name="Barker G."/>
            <person name="Moore J."/>
            <person name="Walley P.G."/>
            <person name="Manoli S."/>
            <person name="Batley J."/>
            <person name="Edwards D."/>
            <person name="Nelson M.N."/>
            <person name="Wang X."/>
            <person name="Paterson A.H."/>
            <person name="King G."/>
            <person name="Bancroft I."/>
            <person name="Chalhoub B."/>
            <person name="Sharpe A.G."/>
        </authorList>
    </citation>
    <scope>NUCLEOTIDE SEQUENCE</scope>
    <source>
        <strain evidence="2 3">cv. TO1000</strain>
    </source>
</reference>
<keyword evidence="1" id="KW-0812">Transmembrane</keyword>
<keyword evidence="1" id="KW-0472">Membrane</keyword>